<feature type="compositionally biased region" description="Acidic residues" evidence="1">
    <location>
        <begin position="22"/>
        <end position="41"/>
    </location>
</feature>
<comment type="caution">
    <text evidence="2">The sequence shown here is derived from an EMBL/GenBank/DDBJ whole genome shotgun (WGS) entry which is preliminary data.</text>
</comment>
<dbReference type="OrthoDB" id="2420774at2759"/>
<dbReference type="AlphaFoldDB" id="A0A9N9DAP0"/>
<proteinExistence type="predicted"/>
<feature type="region of interest" description="Disordered" evidence="1">
    <location>
        <begin position="1"/>
        <end position="43"/>
    </location>
</feature>
<name>A0A9N9DAP0_9GLOM</name>
<keyword evidence="3" id="KW-1185">Reference proteome</keyword>
<dbReference type="EMBL" id="CAJVPL010003220">
    <property type="protein sequence ID" value="CAG8628569.1"/>
    <property type="molecule type" value="Genomic_DNA"/>
</dbReference>
<feature type="compositionally biased region" description="Basic and acidic residues" evidence="1">
    <location>
        <begin position="109"/>
        <end position="119"/>
    </location>
</feature>
<dbReference type="Proteomes" id="UP000789831">
    <property type="component" value="Unassembled WGS sequence"/>
</dbReference>
<sequence length="193" mass="22314">MVLSKGKKRASVSNEEKTSEFVESDSGMDESEKDSSDEDEQGLNYEDKSLLVANKIMPPFLKDFKLVTRMPPRIMVLTIQVTIYLKRKNKYHTKKATSDLGTDTTSDEDSTKKSDPIEKPDKAKYINIPKILKIKKPIYNSYQKSLHLMIVAKYEKKKPEFQKIPESKKDEIIQKFKCKNPKFSLIACDWAIR</sequence>
<evidence type="ECO:0000313" key="3">
    <source>
        <dbReference type="Proteomes" id="UP000789831"/>
    </source>
</evidence>
<feature type="region of interest" description="Disordered" evidence="1">
    <location>
        <begin position="95"/>
        <end position="119"/>
    </location>
</feature>
<protein>
    <submittedName>
        <fullName evidence="2">3909_t:CDS:1</fullName>
    </submittedName>
</protein>
<evidence type="ECO:0000256" key="1">
    <source>
        <dbReference type="SAM" id="MobiDB-lite"/>
    </source>
</evidence>
<gene>
    <name evidence="2" type="ORF">AGERDE_LOCUS10416</name>
</gene>
<evidence type="ECO:0000313" key="2">
    <source>
        <dbReference type="EMBL" id="CAG8628569.1"/>
    </source>
</evidence>
<feature type="compositionally biased region" description="Basic residues" evidence="1">
    <location>
        <begin position="1"/>
        <end position="10"/>
    </location>
</feature>
<reference evidence="2" key="1">
    <citation type="submission" date="2021-06" db="EMBL/GenBank/DDBJ databases">
        <authorList>
            <person name="Kallberg Y."/>
            <person name="Tangrot J."/>
            <person name="Rosling A."/>
        </authorList>
    </citation>
    <scope>NUCLEOTIDE SEQUENCE</scope>
    <source>
        <strain evidence="2">MT106</strain>
    </source>
</reference>
<organism evidence="2 3">
    <name type="scientific">Ambispora gerdemannii</name>
    <dbReference type="NCBI Taxonomy" id="144530"/>
    <lineage>
        <taxon>Eukaryota</taxon>
        <taxon>Fungi</taxon>
        <taxon>Fungi incertae sedis</taxon>
        <taxon>Mucoromycota</taxon>
        <taxon>Glomeromycotina</taxon>
        <taxon>Glomeromycetes</taxon>
        <taxon>Archaeosporales</taxon>
        <taxon>Ambisporaceae</taxon>
        <taxon>Ambispora</taxon>
    </lineage>
</organism>
<accession>A0A9N9DAP0</accession>